<dbReference type="EMBL" id="MORL01000006">
    <property type="protein sequence ID" value="OIN58750.1"/>
    <property type="molecule type" value="Genomic_DNA"/>
</dbReference>
<sequence length="547" mass="60610">MKKFTYAFPIALQLLIAGETIAQREVVLPGVCATCPTSTTPNIFGETVPCEGLTNIRDISGSQEYNIDMFRTTGFISQDGTVYTGWNSFQGSLSSGFDRLMTGRYLDIPGVKNHSTNIDNFSAFPAISLWYYASGQTFKAIQRNESSFFVLSDQGKIYTWGNAANQSTGKMYPITGQDTTVFNNTLSVYRAKPKEIKHPEGRAWKAMKVYNSQGYAADDQGKWWCWGQAMKHHMPSMSFSLPAAGVSYGQNADSYARTYIPVRMDRLKVQPIIPASDDQCVLVSKSSALGSDPYTLMPALAYIGADSSVYVYKYIIVKQTNGELFVQRDTTMKINLPGGKAIKLQRVNMEQPTDSRKDIFCVLSTNGKIYYFWEDGTIAQMTNDQYFFVDFVTTRIPGSYGFTEPIERLKPSFFGVPRNRDKLIYGAINLSSPNYSYGYAELAEDYGVPAKVGKIWAHGNTPTYVLVKSAETGHTYVSCGENIDFSKQPYRLYGGGFDISTPAKESYIRAIGGQLGGNTINDPFNATSTTGLPATGFFKLINCSAIR</sequence>
<evidence type="ECO:0000313" key="1">
    <source>
        <dbReference type="EMBL" id="OIN58750.1"/>
    </source>
</evidence>
<dbReference type="SUPFAM" id="SSF50985">
    <property type="entry name" value="RCC1/BLIP-II"/>
    <property type="match status" value="1"/>
</dbReference>
<accession>A0A1S2VK31</accession>
<dbReference type="RefSeq" id="WP_071503854.1">
    <property type="nucleotide sequence ID" value="NZ_MORL01000006.1"/>
</dbReference>
<dbReference type="Proteomes" id="UP000181790">
    <property type="component" value="Unassembled WGS sequence"/>
</dbReference>
<dbReference type="AlphaFoldDB" id="A0A1S2VK31"/>
<reference evidence="1 2" key="1">
    <citation type="submission" date="2016-10" db="EMBL/GenBank/DDBJ databases">
        <title>Arsenicibacter rosenii gen. nov., sp. nov., an efficient arsenic-methylating bacterium isolated from an arsenic-contaminated paddy soil.</title>
        <authorList>
            <person name="Huang K."/>
        </authorList>
    </citation>
    <scope>NUCLEOTIDE SEQUENCE [LARGE SCALE GENOMIC DNA]</scope>
    <source>
        <strain evidence="1 2">SM-1</strain>
    </source>
</reference>
<gene>
    <name evidence="1" type="ORF">BLX24_14445</name>
</gene>
<name>A0A1S2VK31_9BACT</name>
<dbReference type="Gene3D" id="2.130.10.30">
    <property type="entry name" value="Regulator of chromosome condensation 1/beta-lactamase-inhibitor protein II"/>
    <property type="match status" value="1"/>
</dbReference>
<protein>
    <submittedName>
        <fullName evidence="1">Uncharacterized protein</fullName>
    </submittedName>
</protein>
<keyword evidence="2" id="KW-1185">Reference proteome</keyword>
<dbReference type="InterPro" id="IPR009091">
    <property type="entry name" value="RCC1/BLIP-II"/>
</dbReference>
<dbReference type="OrthoDB" id="904022at2"/>
<comment type="caution">
    <text evidence="1">The sequence shown here is derived from an EMBL/GenBank/DDBJ whole genome shotgun (WGS) entry which is preliminary data.</text>
</comment>
<evidence type="ECO:0000313" key="2">
    <source>
        <dbReference type="Proteomes" id="UP000181790"/>
    </source>
</evidence>
<organism evidence="1 2">
    <name type="scientific">Arsenicibacter rosenii</name>
    <dbReference type="NCBI Taxonomy" id="1750698"/>
    <lineage>
        <taxon>Bacteria</taxon>
        <taxon>Pseudomonadati</taxon>
        <taxon>Bacteroidota</taxon>
        <taxon>Cytophagia</taxon>
        <taxon>Cytophagales</taxon>
        <taxon>Spirosomataceae</taxon>
        <taxon>Arsenicibacter</taxon>
    </lineage>
</organism>
<proteinExistence type="predicted"/>